<gene>
    <name evidence="3" type="ORF">HMPREF3186_00775</name>
</gene>
<feature type="domain" description="Regulatory protein YycH" evidence="2">
    <location>
        <begin position="14"/>
        <end position="430"/>
    </location>
</feature>
<evidence type="ECO:0000313" key="3">
    <source>
        <dbReference type="EMBL" id="KXB60544.1"/>
    </source>
</evidence>
<feature type="transmembrane region" description="Helical" evidence="1">
    <location>
        <begin position="18"/>
        <end position="38"/>
    </location>
</feature>
<dbReference type="Gene3D" id="3.10.450.310">
    <property type="match status" value="1"/>
</dbReference>
<keyword evidence="1" id="KW-1133">Transmembrane helix</keyword>
<sequence>MVIEVNNMKSKRKETVKSVVLGILVLMSLTLSYLIITYQPDYEIFTKRSTQKSVESDKNSLLNFLIPDSVVKNYEGSREEPIVQNSITKVASVDAVKNKRVLKDLLSIISDSESTESRVRNRNIEDITTNNVEKIMINYKVTLDSALVKPLFFSEENSNISLEFDTIVLLKERPNMIYLYKKDDKNYLQITLKDEIYSRVNSKFNEKKQSYAKYSLNNRFIYLKESDEDNVIDEYSAEEISLNRLAKDIFEKKDNLRISNEDEVTDGYGILRSINNRLVYTNPSNEGGKEVGATVAINNTMSFLGLGYIGDTDYQLTTALEGITIFQEAYKDSIAFSKEGHADIISEDNSSGIYKLTSPKILTKTYLSSKEAELYSIEKTEYVINYLYERVNLKEIGDIVLGYDKVYNKDRNSFSYVPAWYVKYNDRYMSFKKLKEMIDKGERL</sequence>
<reference evidence="4" key="1">
    <citation type="submission" date="2016-01" db="EMBL/GenBank/DDBJ databases">
        <authorList>
            <person name="Mitreva M."/>
            <person name="Pepin K.H."/>
            <person name="Mihindukulasuriya K.A."/>
            <person name="Fulton R."/>
            <person name="Fronick C."/>
            <person name="O'Laughlin M."/>
            <person name="Miner T."/>
            <person name="Herter B."/>
            <person name="Rosa B.A."/>
            <person name="Cordes M."/>
            <person name="Tomlinson C."/>
            <person name="Wollam A."/>
            <person name="Palsikar V.B."/>
            <person name="Mardis E.R."/>
            <person name="Wilson R.K."/>
        </authorList>
    </citation>
    <scope>NUCLEOTIDE SEQUENCE [LARGE SCALE GENOMIC DNA]</scope>
    <source>
        <strain evidence="4">DNF01167</strain>
    </source>
</reference>
<evidence type="ECO:0000313" key="4">
    <source>
        <dbReference type="Proteomes" id="UP000070355"/>
    </source>
</evidence>
<dbReference type="PATRIC" id="fig|1379.3.peg.757"/>
<keyword evidence="1" id="KW-0472">Membrane</keyword>
<protein>
    <submittedName>
        <fullName evidence="3">YycH protein</fullName>
    </submittedName>
</protein>
<dbReference type="InterPro" id="IPR009996">
    <property type="entry name" value="YycH"/>
</dbReference>
<dbReference type="Pfam" id="PF07435">
    <property type="entry name" value="YycH"/>
    <property type="match status" value="1"/>
</dbReference>
<proteinExistence type="predicted"/>
<keyword evidence="1" id="KW-0812">Transmembrane</keyword>
<dbReference type="STRING" id="1379.HMPREF3186_00775"/>
<dbReference type="Proteomes" id="UP000070355">
    <property type="component" value="Unassembled WGS sequence"/>
</dbReference>
<organism evidence="3 4">
    <name type="scientific">Gemella haemolysans</name>
    <dbReference type="NCBI Taxonomy" id="1379"/>
    <lineage>
        <taxon>Bacteria</taxon>
        <taxon>Bacillati</taxon>
        <taxon>Bacillota</taxon>
        <taxon>Bacilli</taxon>
        <taxon>Bacillales</taxon>
        <taxon>Gemellaceae</taxon>
        <taxon>Gemella</taxon>
    </lineage>
</organism>
<name>A0A133ZYP2_9BACL</name>
<accession>A0A133ZYP2</accession>
<dbReference type="EMBL" id="LSDC01000053">
    <property type="protein sequence ID" value="KXB60544.1"/>
    <property type="molecule type" value="Genomic_DNA"/>
</dbReference>
<dbReference type="AlphaFoldDB" id="A0A133ZYP2"/>
<comment type="caution">
    <text evidence="3">The sequence shown here is derived from an EMBL/GenBank/DDBJ whole genome shotgun (WGS) entry which is preliminary data.</text>
</comment>
<evidence type="ECO:0000259" key="2">
    <source>
        <dbReference type="Pfam" id="PF07435"/>
    </source>
</evidence>
<evidence type="ECO:0000256" key="1">
    <source>
        <dbReference type="SAM" id="Phobius"/>
    </source>
</evidence>